<dbReference type="AlphaFoldDB" id="A0A377H4T0"/>
<evidence type="ECO:0000313" key="3">
    <source>
        <dbReference type="Proteomes" id="UP000254232"/>
    </source>
</evidence>
<dbReference type="RefSeq" id="WP_018346250.1">
    <property type="nucleotide sequence ID" value="NZ_CP103874.1"/>
</dbReference>
<gene>
    <name evidence="2" type="ORF">NCTC11413_00698</name>
</gene>
<dbReference type="Pfam" id="PF13022">
    <property type="entry name" value="HTH_Tnp_1_2"/>
    <property type="match status" value="1"/>
</dbReference>
<evidence type="ECO:0000313" key="2">
    <source>
        <dbReference type="EMBL" id="STO37585.1"/>
    </source>
</evidence>
<accession>A0A377H4T0</accession>
<evidence type="ECO:0000259" key="1">
    <source>
        <dbReference type="Pfam" id="PF13022"/>
    </source>
</evidence>
<dbReference type="InterPro" id="IPR024978">
    <property type="entry name" value="Homeodomain_phBC6A51-type"/>
</dbReference>
<dbReference type="GeneID" id="77263202"/>
<dbReference type="Gene3D" id="1.10.10.60">
    <property type="entry name" value="Homeodomain-like"/>
    <property type="match status" value="1"/>
</dbReference>
<feature type="domain" description="Homeodomain phBC6A51-type" evidence="1">
    <location>
        <begin position="18"/>
        <end position="114"/>
    </location>
</feature>
<protein>
    <recommendedName>
        <fullName evidence="1">Homeodomain phBC6A51-type domain-containing protein</fullName>
    </recommendedName>
</protein>
<reference evidence="2 3" key="1">
    <citation type="submission" date="2018-06" db="EMBL/GenBank/DDBJ databases">
        <authorList>
            <consortium name="Pathogen Informatics"/>
            <person name="Doyle S."/>
        </authorList>
    </citation>
    <scope>NUCLEOTIDE SEQUENCE [LARGE SCALE GENOMIC DNA]</scope>
    <source>
        <strain evidence="2 3">NCTC11413</strain>
    </source>
</reference>
<organism evidence="2 3">
    <name type="scientific">Gallibacterium anatis</name>
    <dbReference type="NCBI Taxonomy" id="750"/>
    <lineage>
        <taxon>Bacteria</taxon>
        <taxon>Pseudomonadati</taxon>
        <taxon>Pseudomonadota</taxon>
        <taxon>Gammaproteobacteria</taxon>
        <taxon>Pasteurellales</taxon>
        <taxon>Pasteurellaceae</taxon>
        <taxon>Gallibacterium</taxon>
    </lineage>
</organism>
<name>A0A377H4T0_9PAST</name>
<dbReference type="EMBL" id="UGGZ01000001">
    <property type="protein sequence ID" value="STO37585.1"/>
    <property type="molecule type" value="Genomic_DNA"/>
</dbReference>
<dbReference type="Proteomes" id="UP000254232">
    <property type="component" value="Unassembled WGS sequence"/>
</dbReference>
<sequence>MLNKKATKPKIEIDLAKVEALAANGLSQQQIADSLGISERTLRNRKKESASFAEAIRRGKNKGIAYVTNALFNKIKKGNVTAMIFYLKTQAGWKETQVNQVTGTVVNQNVEITEDRFKEIAEELLKEV</sequence>
<proteinExistence type="predicted"/>